<sequence>MLGFNSTSSITEIIKTVRTSTQKNFDLFKKHYSKYLAMQSTAPAALPQSQETTDKRIEGIPMYDIVATGVTCGSI</sequence>
<dbReference type="Proteomes" id="UP000429232">
    <property type="component" value="Chromosome"/>
</dbReference>
<name>A0A6I4HYV6_9SPHI</name>
<keyword evidence="2" id="KW-1185">Reference proteome</keyword>
<reference evidence="1 2" key="1">
    <citation type="submission" date="2020-12" db="EMBL/GenBank/DDBJ databases">
        <title>HMF7856_wgs.fasta genome submission.</title>
        <authorList>
            <person name="Kang H."/>
            <person name="Kim H."/>
            <person name="Joh K."/>
        </authorList>
    </citation>
    <scope>NUCLEOTIDE SEQUENCE [LARGE SCALE GENOMIC DNA]</scope>
    <source>
        <strain evidence="1 2">HMF7856</strain>
    </source>
</reference>
<dbReference type="KEGG" id="mgik:GO620_001825"/>
<dbReference type="EMBL" id="CP066775">
    <property type="protein sequence ID" value="QQL50216.1"/>
    <property type="molecule type" value="Genomic_DNA"/>
</dbReference>
<organism evidence="1 2">
    <name type="scientific">Mucilaginibacter ginkgonis</name>
    <dbReference type="NCBI Taxonomy" id="2682091"/>
    <lineage>
        <taxon>Bacteria</taxon>
        <taxon>Pseudomonadati</taxon>
        <taxon>Bacteroidota</taxon>
        <taxon>Sphingobacteriia</taxon>
        <taxon>Sphingobacteriales</taxon>
        <taxon>Sphingobacteriaceae</taxon>
        <taxon>Mucilaginibacter</taxon>
    </lineage>
</organism>
<dbReference type="AlphaFoldDB" id="A0A6I4HYV6"/>
<evidence type="ECO:0000313" key="2">
    <source>
        <dbReference type="Proteomes" id="UP000429232"/>
    </source>
</evidence>
<protein>
    <submittedName>
        <fullName evidence="1">Uncharacterized protein</fullName>
    </submittedName>
</protein>
<evidence type="ECO:0000313" key="1">
    <source>
        <dbReference type="EMBL" id="QQL50216.1"/>
    </source>
</evidence>
<accession>A0A6I4HYV6</accession>
<gene>
    <name evidence="1" type="ORF">GO620_001825</name>
</gene>
<dbReference type="RefSeq" id="WP_157522759.1">
    <property type="nucleotide sequence ID" value="NZ_CP066775.1"/>
</dbReference>
<proteinExistence type="predicted"/>